<organism evidence="5 6">
    <name type="scientific">Granulicella cerasi</name>
    <dbReference type="NCBI Taxonomy" id="741063"/>
    <lineage>
        <taxon>Bacteria</taxon>
        <taxon>Pseudomonadati</taxon>
        <taxon>Acidobacteriota</taxon>
        <taxon>Terriglobia</taxon>
        <taxon>Terriglobales</taxon>
        <taxon>Acidobacteriaceae</taxon>
        <taxon>Granulicella</taxon>
    </lineage>
</organism>
<dbReference type="RefSeq" id="WP_263370013.1">
    <property type="nucleotide sequence ID" value="NZ_JAGSYD010000001.1"/>
</dbReference>
<dbReference type="InterPro" id="IPR005881">
    <property type="entry name" value="Ser_O-AcTrfase"/>
</dbReference>
<comment type="similarity">
    <text evidence="4">Belongs to the transferase hexapeptide repeat family.</text>
</comment>
<keyword evidence="6" id="KW-1185">Reference proteome</keyword>
<keyword evidence="3 4" id="KW-0012">Acyltransferase</keyword>
<dbReference type="InterPro" id="IPR045304">
    <property type="entry name" value="LbH_SAT"/>
</dbReference>
<evidence type="ECO:0000256" key="1">
    <source>
        <dbReference type="ARBA" id="ARBA00022679"/>
    </source>
</evidence>
<dbReference type="Proteomes" id="UP001596391">
    <property type="component" value="Unassembled WGS sequence"/>
</dbReference>
<dbReference type="EMBL" id="JBHSWI010000001">
    <property type="protein sequence ID" value="MFC6646334.1"/>
    <property type="molecule type" value="Genomic_DNA"/>
</dbReference>
<sequence length="175" mass="19482">MFENIREDWHAHNKDWTRQGFWVMVVYRFGRWRYGIKPRVLRVPFSFLYKFMKFWADCVLGAEIPCEVQIGRRLSIEHTGTIVVSGDAKLGDDCVLRHGVTLGLRNRGRRGSPQLGDRVDIGAGAKLLGPITVGDDVAIGANAVVLQDIPSNHIAVGNPAVIKPRKTLPPLAENA</sequence>
<dbReference type="InterPro" id="IPR018357">
    <property type="entry name" value="Hexapep_transf_CS"/>
</dbReference>
<comment type="caution">
    <text evidence="5">The sequence shown here is derived from an EMBL/GenBank/DDBJ whole genome shotgun (WGS) entry which is preliminary data.</text>
</comment>
<evidence type="ECO:0000313" key="6">
    <source>
        <dbReference type="Proteomes" id="UP001596391"/>
    </source>
</evidence>
<name>A0ABW1ZA31_9BACT</name>
<dbReference type="SUPFAM" id="SSF51161">
    <property type="entry name" value="Trimeric LpxA-like enzymes"/>
    <property type="match status" value="1"/>
</dbReference>
<dbReference type="PROSITE" id="PS00101">
    <property type="entry name" value="HEXAPEP_TRANSFERASES"/>
    <property type="match status" value="1"/>
</dbReference>
<evidence type="ECO:0000256" key="3">
    <source>
        <dbReference type="ARBA" id="ARBA00023315"/>
    </source>
</evidence>
<dbReference type="Gene3D" id="2.160.10.10">
    <property type="entry name" value="Hexapeptide repeat proteins"/>
    <property type="match status" value="1"/>
</dbReference>
<gene>
    <name evidence="5" type="ORF">ACFQBQ_12210</name>
</gene>
<dbReference type="PANTHER" id="PTHR42811">
    <property type="entry name" value="SERINE ACETYLTRANSFERASE"/>
    <property type="match status" value="1"/>
</dbReference>
<evidence type="ECO:0000256" key="2">
    <source>
        <dbReference type="ARBA" id="ARBA00022737"/>
    </source>
</evidence>
<keyword evidence="1 4" id="KW-0808">Transferase</keyword>
<evidence type="ECO:0000256" key="4">
    <source>
        <dbReference type="PIRNR" id="PIRNR000441"/>
    </source>
</evidence>
<dbReference type="GO" id="GO:0009001">
    <property type="term" value="F:serine O-acetyltransferase activity"/>
    <property type="evidence" value="ECO:0007669"/>
    <property type="project" value="UniProtKB-EC"/>
</dbReference>
<reference evidence="6" key="1">
    <citation type="journal article" date="2019" name="Int. J. Syst. Evol. Microbiol.">
        <title>The Global Catalogue of Microorganisms (GCM) 10K type strain sequencing project: providing services to taxonomists for standard genome sequencing and annotation.</title>
        <authorList>
            <consortium name="The Broad Institute Genomics Platform"/>
            <consortium name="The Broad Institute Genome Sequencing Center for Infectious Disease"/>
            <person name="Wu L."/>
            <person name="Ma J."/>
        </authorList>
    </citation>
    <scope>NUCLEOTIDE SEQUENCE [LARGE SCALE GENOMIC DNA]</scope>
    <source>
        <strain evidence="6">CGMCC 1.16026</strain>
    </source>
</reference>
<proteinExistence type="inferred from homology"/>
<dbReference type="InterPro" id="IPR011004">
    <property type="entry name" value="Trimer_LpxA-like_sf"/>
</dbReference>
<keyword evidence="2" id="KW-0677">Repeat</keyword>
<evidence type="ECO:0000313" key="5">
    <source>
        <dbReference type="EMBL" id="MFC6646334.1"/>
    </source>
</evidence>
<dbReference type="EC" id="2.3.1.30" evidence="4"/>
<comment type="catalytic activity">
    <reaction evidence="4">
        <text>L-serine + acetyl-CoA = O-acetyl-L-serine + CoA</text>
        <dbReference type="Rhea" id="RHEA:24560"/>
        <dbReference type="ChEBI" id="CHEBI:33384"/>
        <dbReference type="ChEBI" id="CHEBI:57287"/>
        <dbReference type="ChEBI" id="CHEBI:57288"/>
        <dbReference type="ChEBI" id="CHEBI:58340"/>
        <dbReference type="EC" id="2.3.1.30"/>
    </reaction>
</comment>
<dbReference type="PIRSF" id="PIRSF000441">
    <property type="entry name" value="CysE"/>
    <property type="match status" value="1"/>
</dbReference>
<accession>A0ABW1ZA31</accession>
<protein>
    <recommendedName>
        <fullName evidence="4">Serine acetyltransferase</fullName>
        <ecNumber evidence="4">2.3.1.30</ecNumber>
    </recommendedName>
</protein>
<dbReference type="CDD" id="cd03354">
    <property type="entry name" value="LbH_SAT"/>
    <property type="match status" value="1"/>
</dbReference>